<evidence type="ECO:0000256" key="3">
    <source>
        <dbReference type="ARBA" id="ARBA00022475"/>
    </source>
</evidence>
<feature type="compositionally biased region" description="Polar residues" evidence="7">
    <location>
        <begin position="408"/>
        <end position="417"/>
    </location>
</feature>
<feature type="compositionally biased region" description="Basic and acidic residues" evidence="7">
    <location>
        <begin position="282"/>
        <end position="297"/>
    </location>
</feature>
<evidence type="ECO:0000313" key="9">
    <source>
        <dbReference type="EMBL" id="GAA2663652.1"/>
    </source>
</evidence>
<comment type="caution">
    <text evidence="9">The sequence shown here is derived from an EMBL/GenBank/DDBJ whole genome shotgun (WGS) entry which is preliminary data.</text>
</comment>
<sequence length="584" mass="59888">MKRITSDLALLVARIVVGVIFMAHGLQKWQGGLENTTAMFSQLGVPSPQLAAVFATAVEIIGGAMLIIGLGVRLAAVLLFADMVGAGYFVESRSGFFNSTPRWELVVALAAACLLLMALGGGRLGVDGLLHRSRLRRRDRRETEAAATAAAAATAEPRGSVIVSHASDEPGAPPAHPAPAHPATTQPGAGATQPTAEKTLTDTTAEHHGPARDSWDAEREDTDFHTGDRGAPSSSSSGSGTEPADNDSDTERSPFAPGADPSNADADTERPPLASHPQPGSDPDKKTGERAGEKPGEKGAGSGSGHSPSVMGVAGMAGMAAGVMSMPALSSDANPGSGDANPEPDNANPEPGEANAEPGGANTEPGGANTEPGGANARREPDDRFHDAGDPAHDTIGEIPHTEDDTPRSTLSEQSASGEKDPAHDTSSPIYDSLMGSPPRMAPDEGRPSWLDEPGGPDPAIGSDAYAANDSENETGNATSGRLEGEDLRSADTEGDEPGMAEDERISEPQPLDALPNNGPEDVAPEGAPEPSLGGHSVPAQGGAPEPADDEEQARRSELEELRAEVDRLKSELAAVRRRLGVGG</sequence>
<feature type="compositionally biased region" description="Basic and acidic residues" evidence="7">
    <location>
        <begin position="204"/>
        <end position="228"/>
    </location>
</feature>
<dbReference type="Pfam" id="PF07681">
    <property type="entry name" value="DoxX"/>
    <property type="match status" value="1"/>
</dbReference>
<evidence type="ECO:0000256" key="7">
    <source>
        <dbReference type="SAM" id="MobiDB-lite"/>
    </source>
</evidence>
<accession>A0ABN3RYY0</accession>
<keyword evidence="6 8" id="KW-0472">Membrane</keyword>
<organism evidence="9 10">
    <name type="scientific">Nonomuraea recticatena</name>
    <dbReference type="NCBI Taxonomy" id="46178"/>
    <lineage>
        <taxon>Bacteria</taxon>
        <taxon>Bacillati</taxon>
        <taxon>Actinomycetota</taxon>
        <taxon>Actinomycetes</taxon>
        <taxon>Streptosporangiales</taxon>
        <taxon>Streptosporangiaceae</taxon>
        <taxon>Nonomuraea</taxon>
    </lineage>
</organism>
<keyword evidence="5 8" id="KW-1133">Transmembrane helix</keyword>
<dbReference type="EMBL" id="BAAATE010000009">
    <property type="protein sequence ID" value="GAA2663652.1"/>
    <property type="molecule type" value="Genomic_DNA"/>
</dbReference>
<evidence type="ECO:0000256" key="4">
    <source>
        <dbReference type="ARBA" id="ARBA00022692"/>
    </source>
</evidence>
<evidence type="ECO:0000256" key="8">
    <source>
        <dbReference type="SAM" id="Phobius"/>
    </source>
</evidence>
<dbReference type="InterPro" id="IPR032808">
    <property type="entry name" value="DoxX"/>
</dbReference>
<gene>
    <name evidence="9" type="ORF">GCM10010412_038370</name>
</gene>
<comment type="subcellular location">
    <subcellularLocation>
        <location evidence="1">Cell membrane</location>
        <topology evidence="1">Multi-pass membrane protein</topology>
    </subcellularLocation>
</comment>
<protein>
    <recommendedName>
        <fullName evidence="11">DoxX family protein</fullName>
    </recommendedName>
</protein>
<reference evidence="9 10" key="1">
    <citation type="journal article" date="2019" name="Int. J. Syst. Evol. Microbiol.">
        <title>The Global Catalogue of Microorganisms (GCM) 10K type strain sequencing project: providing services to taxonomists for standard genome sequencing and annotation.</title>
        <authorList>
            <consortium name="The Broad Institute Genomics Platform"/>
            <consortium name="The Broad Institute Genome Sequencing Center for Infectious Disease"/>
            <person name="Wu L."/>
            <person name="Ma J."/>
        </authorList>
    </citation>
    <scope>NUCLEOTIDE SEQUENCE [LARGE SCALE GENOMIC DNA]</scope>
    <source>
        <strain evidence="9 10">JCM 6835</strain>
    </source>
</reference>
<feature type="transmembrane region" description="Helical" evidence="8">
    <location>
        <begin position="49"/>
        <end position="67"/>
    </location>
</feature>
<proteinExistence type="inferred from homology"/>
<evidence type="ECO:0008006" key="11">
    <source>
        <dbReference type="Google" id="ProtNLM"/>
    </source>
</evidence>
<dbReference type="Proteomes" id="UP001501666">
    <property type="component" value="Unassembled WGS sequence"/>
</dbReference>
<evidence type="ECO:0000313" key="10">
    <source>
        <dbReference type="Proteomes" id="UP001501666"/>
    </source>
</evidence>
<name>A0ABN3RYY0_9ACTN</name>
<feature type="compositionally biased region" description="Basic and acidic residues" evidence="7">
    <location>
        <begin position="377"/>
        <end position="407"/>
    </location>
</feature>
<feature type="compositionally biased region" description="Pro residues" evidence="7">
    <location>
        <begin position="171"/>
        <end position="180"/>
    </location>
</feature>
<keyword evidence="4 8" id="KW-0812">Transmembrane</keyword>
<evidence type="ECO:0000256" key="2">
    <source>
        <dbReference type="ARBA" id="ARBA00006679"/>
    </source>
</evidence>
<feature type="transmembrane region" description="Helical" evidence="8">
    <location>
        <begin position="105"/>
        <end position="130"/>
    </location>
</feature>
<dbReference type="PANTHER" id="PTHR33452">
    <property type="entry name" value="OXIDOREDUCTASE CATD-RELATED"/>
    <property type="match status" value="1"/>
</dbReference>
<feature type="region of interest" description="Disordered" evidence="7">
    <location>
        <begin position="164"/>
        <end position="312"/>
    </location>
</feature>
<evidence type="ECO:0000256" key="6">
    <source>
        <dbReference type="ARBA" id="ARBA00023136"/>
    </source>
</evidence>
<evidence type="ECO:0000256" key="1">
    <source>
        <dbReference type="ARBA" id="ARBA00004651"/>
    </source>
</evidence>
<feature type="compositionally biased region" description="Low complexity" evidence="7">
    <location>
        <begin position="181"/>
        <end position="196"/>
    </location>
</feature>
<feature type="region of interest" description="Disordered" evidence="7">
    <location>
        <begin position="327"/>
        <end position="559"/>
    </location>
</feature>
<dbReference type="PANTHER" id="PTHR33452:SF1">
    <property type="entry name" value="INNER MEMBRANE PROTEIN YPHA-RELATED"/>
    <property type="match status" value="1"/>
</dbReference>
<comment type="similarity">
    <text evidence="2">Belongs to the DoxX family.</text>
</comment>
<evidence type="ECO:0000256" key="5">
    <source>
        <dbReference type="ARBA" id="ARBA00022989"/>
    </source>
</evidence>
<feature type="compositionally biased region" description="Basic and acidic residues" evidence="7">
    <location>
        <begin position="483"/>
        <end position="492"/>
    </location>
</feature>
<keyword evidence="3" id="KW-1003">Cell membrane</keyword>
<keyword evidence="10" id="KW-1185">Reference proteome</keyword>
<feature type="compositionally biased region" description="Low complexity" evidence="7">
    <location>
        <begin position="338"/>
        <end position="362"/>
    </location>
</feature>
<dbReference type="InterPro" id="IPR051907">
    <property type="entry name" value="DoxX-like_oxidoreductase"/>
</dbReference>